<feature type="transmembrane region" description="Helical" evidence="10">
    <location>
        <begin position="211"/>
        <end position="231"/>
    </location>
</feature>
<feature type="transmembrane region" description="Helical" evidence="10">
    <location>
        <begin position="179"/>
        <end position="199"/>
    </location>
</feature>
<keyword evidence="12" id="KW-1185">Reference proteome</keyword>
<keyword evidence="11" id="KW-0966">Cell projection</keyword>
<dbReference type="InterPro" id="IPR006303">
    <property type="entry name" value="FliR"/>
</dbReference>
<comment type="subcellular location">
    <subcellularLocation>
        <location evidence="10">Cell membrane</location>
        <topology evidence="10">Multi-pass membrane protein</topology>
    </subcellularLocation>
    <subcellularLocation>
        <location evidence="10">Bacterial flagellum basal body</location>
    </subcellularLocation>
</comment>
<dbReference type="Proteomes" id="UP000268033">
    <property type="component" value="Unassembled WGS sequence"/>
</dbReference>
<evidence type="ECO:0000256" key="4">
    <source>
        <dbReference type="ARBA" id="ARBA00022475"/>
    </source>
</evidence>
<dbReference type="OrthoDB" id="9797790at2"/>
<keyword evidence="4 10" id="KW-1003">Cell membrane</keyword>
<sequence length="259" mass="27948">MTFSVAQLLDWIAAYAWPFVRIGAMLSAMVVLGTQMVPRRVRVLLTLAITLVVVPTLPPMPSDALFSVKGMVITGIQVVVGAVIGFVTLMVMQIMVMGGSIIAMQSSLGFAAMVDPVSGQQTPVVAQLFLMLSTLLFFSLDGHLWMLQMLHMSFFLIPVGVDGITWPNFHVVAAFGSTLFAGGLSMAIAEVIALLMINITFGYMTRAAPQLNIFTIGFPIIMVSGLLFLWVTASNLLDHFLTAWRAGQGAVCEVLRTSC</sequence>
<dbReference type="Pfam" id="PF01311">
    <property type="entry name" value="Bac_export_1"/>
    <property type="match status" value="1"/>
</dbReference>
<evidence type="ECO:0000256" key="3">
    <source>
        <dbReference type="ARBA" id="ARBA00021717"/>
    </source>
</evidence>
<dbReference type="GO" id="GO:0009425">
    <property type="term" value="C:bacterial-type flagellum basal body"/>
    <property type="evidence" value="ECO:0007669"/>
    <property type="project" value="UniProtKB-SubCell"/>
</dbReference>
<dbReference type="STRING" id="584787.GCA_001247655_01443"/>
<keyword evidence="7 10" id="KW-0472">Membrane</keyword>
<evidence type="ECO:0000313" key="12">
    <source>
        <dbReference type="Proteomes" id="UP000268033"/>
    </source>
</evidence>
<comment type="caution">
    <text evidence="11">The sequence shown here is derived from an EMBL/GenBank/DDBJ whole genome shotgun (WGS) entry which is preliminary data.</text>
</comment>
<dbReference type="EMBL" id="RJUL01000009">
    <property type="protein sequence ID" value="ROQ22576.1"/>
    <property type="molecule type" value="Genomic_DNA"/>
</dbReference>
<gene>
    <name evidence="11" type="ORF">EDC28_10962</name>
</gene>
<keyword evidence="11" id="KW-0969">Cilium</keyword>
<dbReference type="PANTHER" id="PTHR30065">
    <property type="entry name" value="FLAGELLAR BIOSYNTHETIC PROTEIN FLIR"/>
    <property type="match status" value="1"/>
</dbReference>
<name>A0A3N1PDD6_9GAMM</name>
<evidence type="ECO:0000256" key="7">
    <source>
        <dbReference type="ARBA" id="ARBA00023136"/>
    </source>
</evidence>
<dbReference type="NCBIfam" id="TIGR01400">
    <property type="entry name" value="fliR"/>
    <property type="match status" value="1"/>
</dbReference>
<dbReference type="GO" id="GO:0044780">
    <property type="term" value="P:bacterial-type flagellum assembly"/>
    <property type="evidence" value="ECO:0007669"/>
    <property type="project" value="UniProtKB-UniRule"/>
</dbReference>
<comment type="similarity">
    <text evidence="2 10">Belongs to the FliR/MopE/SpaR family.</text>
</comment>
<keyword evidence="8 10" id="KW-0975">Bacterial flagellum</keyword>
<evidence type="ECO:0000256" key="6">
    <source>
        <dbReference type="ARBA" id="ARBA00022989"/>
    </source>
</evidence>
<feature type="transmembrane region" description="Helical" evidence="10">
    <location>
        <begin position="126"/>
        <end position="147"/>
    </location>
</feature>
<feature type="transmembrane region" description="Helical" evidence="10">
    <location>
        <begin position="154"/>
        <end position="173"/>
    </location>
</feature>
<reference evidence="11 12" key="1">
    <citation type="submission" date="2018-11" db="EMBL/GenBank/DDBJ databases">
        <title>Genomic Encyclopedia of Type Strains, Phase IV (KMG-IV): sequencing the most valuable type-strain genomes for metagenomic binning, comparative biology and taxonomic classification.</title>
        <authorList>
            <person name="Goeker M."/>
        </authorList>
    </citation>
    <scope>NUCLEOTIDE SEQUENCE [LARGE SCALE GENOMIC DNA]</scope>
    <source>
        <strain evidence="11 12">DSM 21945</strain>
    </source>
</reference>
<evidence type="ECO:0000256" key="2">
    <source>
        <dbReference type="ARBA" id="ARBA00009772"/>
    </source>
</evidence>
<dbReference type="InterPro" id="IPR002010">
    <property type="entry name" value="T3SS_IM_R"/>
</dbReference>
<dbReference type="GO" id="GO:0006605">
    <property type="term" value="P:protein targeting"/>
    <property type="evidence" value="ECO:0007669"/>
    <property type="project" value="UniProtKB-UniRule"/>
</dbReference>
<protein>
    <recommendedName>
        <fullName evidence="3 9">Flagellar biosynthetic protein FliR</fullName>
    </recommendedName>
</protein>
<proteinExistence type="inferred from homology"/>
<dbReference type="GO" id="GO:0005886">
    <property type="term" value="C:plasma membrane"/>
    <property type="evidence" value="ECO:0007669"/>
    <property type="project" value="UniProtKB-SubCell"/>
</dbReference>
<keyword evidence="6 10" id="KW-1133">Transmembrane helix</keyword>
<evidence type="ECO:0000313" key="11">
    <source>
        <dbReference type="EMBL" id="ROQ22576.1"/>
    </source>
</evidence>
<dbReference type="PANTHER" id="PTHR30065:SF8">
    <property type="entry name" value="FLAGELLAR BIOSYNTHETIC PROTEIN FLIR"/>
    <property type="match status" value="1"/>
</dbReference>
<evidence type="ECO:0000256" key="5">
    <source>
        <dbReference type="ARBA" id="ARBA00022692"/>
    </source>
</evidence>
<dbReference type="PRINTS" id="PR00953">
    <property type="entry name" value="TYPE3IMRPROT"/>
</dbReference>
<comment type="function">
    <text evidence="1 10">Role in flagellar biosynthesis.</text>
</comment>
<evidence type="ECO:0000256" key="8">
    <source>
        <dbReference type="ARBA" id="ARBA00023143"/>
    </source>
</evidence>
<organism evidence="11 12">
    <name type="scientific">Gallaecimonas pentaromativorans</name>
    <dbReference type="NCBI Taxonomy" id="584787"/>
    <lineage>
        <taxon>Bacteria</taxon>
        <taxon>Pseudomonadati</taxon>
        <taxon>Pseudomonadota</taxon>
        <taxon>Gammaproteobacteria</taxon>
        <taxon>Enterobacterales</taxon>
        <taxon>Gallaecimonadaceae</taxon>
        <taxon>Gallaecimonas</taxon>
    </lineage>
</organism>
<keyword evidence="11" id="KW-0282">Flagellum</keyword>
<feature type="transmembrane region" description="Helical" evidence="10">
    <location>
        <begin position="12"/>
        <end position="34"/>
    </location>
</feature>
<dbReference type="RefSeq" id="WP_050660321.1">
    <property type="nucleotide sequence ID" value="NZ_JBLXAC010000003.1"/>
</dbReference>
<feature type="transmembrane region" description="Helical" evidence="10">
    <location>
        <begin position="64"/>
        <end position="87"/>
    </location>
</feature>
<dbReference type="AlphaFoldDB" id="A0A3N1PDD6"/>
<keyword evidence="5 10" id="KW-0812">Transmembrane</keyword>
<evidence type="ECO:0000256" key="9">
    <source>
        <dbReference type="NCBIfam" id="TIGR01400"/>
    </source>
</evidence>
<evidence type="ECO:0000256" key="10">
    <source>
        <dbReference type="RuleBase" id="RU362071"/>
    </source>
</evidence>
<accession>A0A3N1PDD6</accession>
<evidence type="ECO:0000256" key="1">
    <source>
        <dbReference type="ARBA" id="ARBA00002578"/>
    </source>
</evidence>
<feature type="transmembrane region" description="Helical" evidence="10">
    <location>
        <begin position="94"/>
        <end position="114"/>
    </location>
</feature>
<feature type="transmembrane region" description="Helical" evidence="10">
    <location>
        <begin position="41"/>
        <end position="58"/>
    </location>
</feature>